<dbReference type="PANTHER" id="PTHR45672:SF3">
    <property type="entry name" value="THIOREDOXIN DOMAIN-CONTAINING PROTEIN 5"/>
    <property type="match status" value="1"/>
</dbReference>
<accession>A0ABR4NME5</accession>
<evidence type="ECO:0000313" key="6">
    <source>
        <dbReference type="EMBL" id="KAL3228978.1"/>
    </source>
</evidence>
<keyword evidence="3" id="KW-0812">Transmembrane</keyword>
<feature type="domain" description="Thioredoxin" evidence="5">
    <location>
        <begin position="8"/>
        <end position="131"/>
    </location>
</feature>
<reference evidence="6 7" key="1">
    <citation type="submission" date="2024-05" db="EMBL/GenBank/DDBJ databases">
        <title>Long read based assembly of the Candida bracarensis genome reveals expanded adhesin content.</title>
        <authorList>
            <person name="Marcet-Houben M."/>
            <person name="Ksiezopolska E."/>
            <person name="Gabaldon T."/>
        </authorList>
    </citation>
    <scope>NUCLEOTIDE SEQUENCE [LARGE SCALE GENOMIC DNA]</scope>
    <source>
        <strain evidence="6 7">CBM6</strain>
    </source>
</reference>
<sequence length="662" mass="76238">MIWLPFIILLGVVLSKEFPEPLNAKQFNKLLEDGKLHLVEFYSPFCSYCSHLAPTWKKTWERGQDLDILNNFNFTLERVNCVESGDLCYDEKIDYFPSFRLYGPSGFIKYYPDDRKKTVEEFIKFVRSASLDLTNYEEKGPNDKSLGLTGEAFKEIMNNEALETPYLVSFWPSKLLSSTDDDIEFENCLECFPFQRTWNILTKNLVNQNIKTAHINCKNSVSLCNNLGFDDLGTIKNHRADRLTRVALVIPSNMNHGKGNRLVVYDKKYFTDYREIEDFTIRSLQNSLVDEFPSEKLTNLYEIDPNEYLKPFPENIDSYLVYVNEVDDAKDEEYLDALIDIASNTEGTSLYRANAKTFLPALKSTLAKVAAKLTDNEDIDKAINILSLKNGPSLYFIQRGDIRPRIYPVDKAMDVKKFSEKVEKWVTTSNIVSVTEASSWKFNKLLNYDTSFNRYILIQIVDTFTASNRKQTTSLLTKLNNFLQTYTLQALELYGRKNKLLESLGSDENSISHKRDNSQIGIIGTFLELQEAKSFLRKNGLFKSNSNYNIGDLIIIDRKSGLFFDAFKNGDKLNIQNSSPLSNALLLQTFENDMLLEGRLMSSPYPDFLRFMDRVHQHGFIGYISIVIIITFLFYVASLFGQRNLEKGKNGSYSPLKENKEY</sequence>
<evidence type="ECO:0000256" key="2">
    <source>
        <dbReference type="ARBA" id="ARBA00022729"/>
    </source>
</evidence>
<evidence type="ECO:0000256" key="3">
    <source>
        <dbReference type="SAM" id="Phobius"/>
    </source>
</evidence>
<comment type="similarity">
    <text evidence="1">Belongs to the protein disulfide isomerase family.</text>
</comment>
<keyword evidence="7" id="KW-1185">Reference proteome</keyword>
<dbReference type="PANTHER" id="PTHR45672">
    <property type="entry name" value="PROTEIN DISULFIDE-ISOMERASE C17H9.14C-RELATED"/>
    <property type="match status" value="1"/>
</dbReference>
<evidence type="ECO:0000256" key="4">
    <source>
        <dbReference type="SAM" id="SignalP"/>
    </source>
</evidence>
<dbReference type="SUPFAM" id="SSF52833">
    <property type="entry name" value="Thioredoxin-like"/>
    <property type="match status" value="1"/>
</dbReference>
<evidence type="ECO:0000313" key="7">
    <source>
        <dbReference type="Proteomes" id="UP001623330"/>
    </source>
</evidence>
<dbReference type="InterPro" id="IPR013766">
    <property type="entry name" value="Thioredoxin_domain"/>
</dbReference>
<organism evidence="6 7">
    <name type="scientific">Nakaseomyces bracarensis</name>
    <dbReference type="NCBI Taxonomy" id="273131"/>
    <lineage>
        <taxon>Eukaryota</taxon>
        <taxon>Fungi</taxon>
        <taxon>Dikarya</taxon>
        <taxon>Ascomycota</taxon>
        <taxon>Saccharomycotina</taxon>
        <taxon>Saccharomycetes</taxon>
        <taxon>Saccharomycetales</taxon>
        <taxon>Saccharomycetaceae</taxon>
        <taxon>Nakaseomyces</taxon>
    </lineage>
</organism>
<evidence type="ECO:0000256" key="1">
    <source>
        <dbReference type="ARBA" id="ARBA00006347"/>
    </source>
</evidence>
<comment type="caution">
    <text evidence="6">The sequence shown here is derived from an EMBL/GenBank/DDBJ whole genome shotgun (WGS) entry which is preliminary data.</text>
</comment>
<proteinExistence type="inferred from homology"/>
<dbReference type="Proteomes" id="UP001623330">
    <property type="component" value="Unassembled WGS sequence"/>
</dbReference>
<keyword evidence="3" id="KW-1133">Transmembrane helix</keyword>
<dbReference type="InterPro" id="IPR051063">
    <property type="entry name" value="PDI"/>
</dbReference>
<dbReference type="CDD" id="cd02961">
    <property type="entry name" value="PDI_a_family"/>
    <property type="match status" value="1"/>
</dbReference>
<evidence type="ECO:0000259" key="5">
    <source>
        <dbReference type="PROSITE" id="PS51352"/>
    </source>
</evidence>
<feature type="signal peptide" evidence="4">
    <location>
        <begin position="1"/>
        <end position="15"/>
    </location>
</feature>
<feature type="transmembrane region" description="Helical" evidence="3">
    <location>
        <begin position="620"/>
        <end position="640"/>
    </location>
</feature>
<dbReference type="PROSITE" id="PS51352">
    <property type="entry name" value="THIOREDOXIN_2"/>
    <property type="match status" value="1"/>
</dbReference>
<gene>
    <name evidence="6" type="ORF">RNJ44_02065</name>
</gene>
<name>A0ABR4NME5_9SACH</name>
<dbReference type="Gene3D" id="3.40.30.10">
    <property type="entry name" value="Glutaredoxin"/>
    <property type="match status" value="1"/>
</dbReference>
<dbReference type="EMBL" id="JBEVYD010000012">
    <property type="protein sequence ID" value="KAL3228978.1"/>
    <property type="molecule type" value="Genomic_DNA"/>
</dbReference>
<feature type="chain" id="PRO_5046617957" evidence="4">
    <location>
        <begin position="16"/>
        <end position="662"/>
    </location>
</feature>
<keyword evidence="2 4" id="KW-0732">Signal</keyword>
<dbReference type="InterPro" id="IPR036249">
    <property type="entry name" value="Thioredoxin-like_sf"/>
</dbReference>
<keyword evidence="3" id="KW-0472">Membrane</keyword>
<protein>
    <submittedName>
        <fullName evidence="6">ER-retained PMA1-suppressing protein 1</fullName>
    </submittedName>
</protein>
<dbReference type="Pfam" id="PF00085">
    <property type="entry name" value="Thioredoxin"/>
    <property type="match status" value="1"/>
</dbReference>